<evidence type="ECO:0000313" key="2">
    <source>
        <dbReference type="Proteomes" id="UP000821865"/>
    </source>
</evidence>
<comment type="caution">
    <text evidence="1">The sequence shown here is derived from an EMBL/GenBank/DDBJ whole genome shotgun (WGS) entry which is preliminary data.</text>
</comment>
<proteinExistence type="predicted"/>
<evidence type="ECO:0000313" key="1">
    <source>
        <dbReference type="EMBL" id="KAH7977925.1"/>
    </source>
</evidence>
<sequence length="199" mass="22422">MEALKVKRKAERSQLTQLIDDIESTLSQDCVTEEQLCIISERLNHLHTNLRATDSDIVPLLSTTHAEAEFDRVVDYNDRATATSAKLKYRIRHIHESLNRTSPSTSNELVQRRQQPGVPSSEDRTYKVRWSTINVAAFWNSFNQVIHNNGGLTNVDKFTYLRSVLTGDAALAIAGFPANASCYSDALDILILIYRDALD</sequence>
<keyword evidence="2" id="KW-1185">Reference proteome</keyword>
<protein>
    <submittedName>
        <fullName evidence="1">Uncharacterized protein</fullName>
    </submittedName>
</protein>
<organism evidence="1 2">
    <name type="scientific">Dermacentor silvarum</name>
    <name type="common">Tick</name>
    <dbReference type="NCBI Taxonomy" id="543639"/>
    <lineage>
        <taxon>Eukaryota</taxon>
        <taxon>Metazoa</taxon>
        <taxon>Ecdysozoa</taxon>
        <taxon>Arthropoda</taxon>
        <taxon>Chelicerata</taxon>
        <taxon>Arachnida</taxon>
        <taxon>Acari</taxon>
        <taxon>Parasitiformes</taxon>
        <taxon>Ixodida</taxon>
        <taxon>Ixodoidea</taxon>
        <taxon>Ixodidae</taxon>
        <taxon>Rhipicephalinae</taxon>
        <taxon>Dermacentor</taxon>
    </lineage>
</organism>
<reference evidence="1" key="1">
    <citation type="submission" date="2020-05" db="EMBL/GenBank/DDBJ databases">
        <title>Large-scale comparative analyses of tick genomes elucidate their genetic diversity and vector capacities.</title>
        <authorList>
            <person name="Jia N."/>
            <person name="Wang J."/>
            <person name="Shi W."/>
            <person name="Du L."/>
            <person name="Sun Y."/>
            <person name="Zhan W."/>
            <person name="Jiang J."/>
            <person name="Wang Q."/>
            <person name="Zhang B."/>
            <person name="Ji P."/>
            <person name="Sakyi L.B."/>
            <person name="Cui X."/>
            <person name="Yuan T."/>
            <person name="Jiang B."/>
            <person name="Yang W."/>
            <person name="Lam T.T.-Y."/>
            <person name="Chang Q."/>
            <person name="Ding S."/>
            <person name="Wang X."/>
            <person name="Zhu J."/>
            <person name="Ruan X."/>
            <person name="Zhao L."/>
            <person name="Wei J."/>
            <person name="Que T."/>
            <person name="Du C."/>
            <person name="Cheng J."/>
            <person name="Dai P."/>
            <person name="Han X."/>
            <person name="Huang E."/>
            <person name="Gao Y."/>
            <person name="Liu J."/>
            <person name="Shao H."/>
            <person name="Ye R."/>
            <person name="Li L."/>
            <person name="Wei W."/>
            <person name="Wang X."/>
            <person name="Wang C."/>
            <person name="Yang T."/>
            <person name="Huo Q."/>
            <person name="Li W."/>
            <person name="Guo W."/>
            <person name="Chen H."/>
            <person name="Zhou L."/>
            <person name="Ni X."/>
            <person name="Tian J."/>
            <person name="Zhou Y."/>
            <person name="Sheng Y."/>
            <person name="Liu T."/>
            <person name="Pan Y."/>
            <person name="Xia L."/>
            <person name="Li J."/>
            <person name="Zhao F."/>
            <person name="Cao W."/>
        </authorList>
    </citation>
    <scope>NUCLEOTIDE SEQUENCE</scope>
    <source>
        <strain evidence="1">Dsil-2018</strain>
    </source>
</reference>
<name>A0ACB8DTW9_DERSI</name>
<accession>A0ACB8DTW9</accession>
<dbReference type="Proteomes" id="UP000821865">
    <property type="component" value="Chromosome 1"/>
</dbReference>
<dbReference type="EMBL" id="CM023470">
    <property type="protein sequence ID" value="KAH7977925.1"/>
    <property type="molecule type" value="Genomic_DNA"/>
</dbReference>
<gene>
    <name evidence="1" type="ORF">HPB49_003952</name>
</gene>